<dbReference type="InterPro" id="IPR001242">
    <property type="entry name" value="Condensation_dom"/>
</dbReference>
<feature type="domain" description="Condensation" evidence="1">
    <location>
        <begin position="27"/>
        <end position="320"/>
    </location>
</feature>
<dbReference type="RefSeq" id="WP_033434041.1">
    <property type="nucleotide sequence ID" value="NZ_CP034550.1"/>
</dbReference>
<sequence>MSAVAVSVSGCRAGTARLTWGQASILRILTMLGPGASAENLSVRCDLKARLDVPSARAFIGRLLGTYDVLRTRYEERGGEWYQVVDPSGSVEVRVVDQADADEALQAMGATDFALADEWPVRFALVVADDEVTAIAFACSHIVSDAYGLETFAAVLGDPGADLDPGVQPLDQAAYESSPRGLAVDARAREYWHRQLTAMPPTLFPGPPHPAQDGDRFWYAAFTSQRVTAALPVLASRHRTTSAVVLYAAFGAVLAERAGTDRCPLGVVARNRNRPGTRGALGSFAQLVPITLDVAAGSWDELFQAAAKANLQSMRHGAYDPRTRFAVTREVELARGTPLDLTLWFNDTRGAREAAPVLDPAAPLPAGEAAWVRRTPHGDSTVFVYAYDDPAGTGLWTMFDTTRIPLADAEALLGAVEEKLVRAALA</sequence>
<dbReference type="InterPro" id="IPR023213">
    <property type="entry name" value="CAT-like_dom_sf"/>
</dbReference>
<dbReference type="AlphaFoldDB" id="A0A5Q0GXU7"/>
<evidence type="ECO:0000313" key="2">
    <source>
        <dbReference type="EMBL" id="QFZ18896.1"/>
    </source>
</evidence>
<evidence type="ECO:0000259" key="1">
    <source>
        <dbReference type="Pfam" id="PF00668"/>
    </source>
</evidence>
<dbReference type="Gene3D" id="3.30.559.10">
    <property type="entry name" value="Chloramphenicol acetyltransferase-like domain"/>
    <property type="match status" value="1"/>
</dbReference>
<gene>
    <name evidence="2" type="ORF">EKG83_16845</name>
</gene>
<evidence type="ECO:0000313" key="3">
    <source>
        <dbReference type="Proteomes" id="UP000325787"/>
    </source>
</evidence>
<dbReference type="GO" id="GO:0031177">
    <property type="term" value="F:phosphopantetheine binding"/>
    <property type="evidence" value="ECO:0007669"/>
    <property type="project" value="TreeGrafter"/>
</dbReference>
<name>A0A5Q0GXU7_SACSY</name>
<dbReference type="GO" id="GO:0047527">
    <property type="term" value="F:2,3-dihydroxybenzoate-serine ligase activity"/>
    <property type="evidence" value="ECO:0007669"/>
    <property type="project" value="TreeGrafter"/>
</dbReference>
<reference evidence="3" key="1">
    <citation type="journal article" date="2021" name="Curr. Microbiol.">
        <title>Complete genome of nocamycin-producing strain Saccharothrix syringae NRRL B-16468 reveals the biosynthetic potential for secondary metabolites.</title>
        <authorList>
            <person name="Mo X."/>
            <person name="Yang S."/>
        </authorList>
    </citation>
    <scope>NUCLEOTIDE SEQUENCE [LARGE SCALE GENOMIC DNA]</scope>
    <source>
        <strain evidence="3">ATCC 51364 / DSM 43886 / JCM 6844 / KCTC 9398 / NBRC 14523 / NRRL B-16468 / INA 2240</strain>
    </source>
</reference>
<dbReference type="GO" id="GO:0009366">
    <property type="term" value="C:enterobactin synthetase complex"/>
    <property type="evidence" value="ECO:0007669"/>
    <property type="project" value="TreeGrafter"/>
</dbReference>
<dbReference type="PANTHER" id="PTHR45527">
    <property type="entry name" value="NONRIBOSOMAL PEPTIDE SYNTHETASE"/>
    <property type="match status" value="1"/>
</dbReference>
<organism evidence="2 3">
    <name type="scientific">Saccharothrix syringae</name>
    <name type="common">Nocardiopsis syringae</name>
    <dbReference type="NCBI Taxonomy" id="103733"/>
    <lineage>
        <taxon>Bacteria</taxon>
        <taxon>Bacillati</taxon>
        <taxon>Actinomycetota</taxon>
        <taxon>Actinomycetes</taxon>
        <taxon>Pseudonocardiales</taxon>
        <taxon>Pseudonocardiaceae</taxon>
        <taxon>Saccharothrix</taxon>
    </lineage>
</organism>
<keyword evidence="3" id="KW-1185">Reference proteome</keyword>
<proteinExistence type="predicted"/>
<dbReference type="GO" id="GO:0009239">
    <property type="term" value="P:enterobactin biosynthetic process"/>
    <property type="evidence" value="ECO:0007669"/>
    <property type="project" value="TreeGrafter"/>
</dbReference>
<dbReference type="PANTHER" id="PTHR45527:SF1">
    <property type="entry name" value="FATTY ACID SYNTHASE"/>
    <property type="match status" value="1"/>
</dbReference>
<dbReference type="EMBL" id="CP034550">
    <property type="protein sequence ID" value="QFZ18896.1"/>
    <property type="molecule type" value="Genomic_DNA"/>
</dbReference>
<dbReference type="GO" id="GO:0043041">
    <property type="term" value="P:amino acid activation for nonribosomal peptide biosynthetic process"/>
    <property type="evidence" value="ECO:0007669"/>
    <property type="project" value="TreeGrafter"/>
</dbReference>
<dbReference type="GO" id="GO:0008610">
    <property type="term" value="P:lipid biosynthetic process"/>
    <property type="evidence" value="ECO:0007669"/>
    <property type="project" value="UniProtKB-ARBA"/>
</dbReference>
<dbReference type="Pfam" id="PF00668">
    <property type="entry name" value="Condensation"/>
    <property type="match status" value="1"/>
</dbReference>
<accession>A0A5Q0GXU7</accession>
<dbReference type="KEGG" id="ssyi:EKG83_16845"/>
<dbReference type="OrthoDB" id="3405520at2"/>
<dbReference type="Gene3D" id="3.30.559.30">
    <property type="entry name" value="Nonribosomal peptide synthetase, condensation domain"/>
    <property type="match status" value="1"/>
</dbReference>
<dbReference type="SUPFAM" id="SSF52777">
    <property type="entry name" value="CoA-dependent acyltransferases"/>
    <property type="match status" value="2"/>
</dbReference>
<protein>
    <recommendedName>
        <fullName evidence="1">Condensation domain-containing protein</fullName>
    </recommendedName>
</protein>
<dbReference type="Proteomes" id="UP000325787">
    <property type="component" value="Chromosome"/>
</dbReference>
<dbReference type="GO" id="GO:0005829">
    <property type="term" value="C:cytosol"/>
    <property type="evidence" value="ECO:0007669"/>
    <property type="project" value="TreeGrafter"/>
</dbReference>